<gene>
    <name evidence="9" type="ORF">CCACVL1_03018</name>
</gene>
<dbReference type="GO" id="GO:0003723">
    <property type="term" value="F:RNA binding"/>
    <property type="evidence" value="ECO:0007669"/>
    <property type="project" value="InterPro"/>
</dbReference>
<evidence type="ECO:0000256" key="5">
    <source>
        <dbReference type="PROSITE-ProRule" id="PRU00552"/>
    </source>
</evidence>
<dbReference type="STRING" id="210143.A0A1R3K3T3"/>
<dbReference type="PANTHER" id="PTHR47960">
    <property type="entry name" value="DEAD-BOX ATP-DEPENDENT RNA HELICASE 50"/>
    <property type="match status" value="1"/>
</dbReference>
<dbReference type="PROSITE" id="PS51192">
    <property type="entry name" value="HELICASE_ATP_BIND_1"/>
    <property type="match status" value="1"/>
</dbReference>
<keyword evidence="2" id="KW-0378">Hydrolase</keyword>
<proteinExistence type="predicted"/>
<dbReference type="SUPFAM" id="SSF63570">
    <property type="entry name" value="PABC (PABP) domain"/>
    <property type="match status" value="1"/>
</dbReference>
<feature type="domain" description="Helicase ATP-binding" evidence="6">
    <location>
        <begin position="131"/>
        <end position="286"/>
    </location>
</feature>
<dbReference type="GO" id="GO:0016787">
    <property type="term" value="F:hydrolase activity"/>
    <property type="evidence" value="ECO:0007669"/>
    <property type="project" value="UniProtKB-KW"/>
</dbReference>
<dbReference type="AlphaFoldDB" id="A0A1R3K3T3"/>
<name>A0A1R3K3T3_COCAP</name>
<dbReference type="EMBL" id="AWWV01006355">
    <property type="protein sequence ID" value="OMP01744.1"/>
    <property type="molecule type" value="Genomic_DNA"/>
</dbReference>
<dbReference type="InterPro" id="IPR036053">
    <property type="entry name" value="PABP-dom"/>
</dbReference>
<comment type="caution">
    <text evidence="9">The sequence shown here is derived from an EMBL/GenBank/DDBJ whole genome shotgun (WGS) entry which is preliminary data.</text>
</comment>
<dbReference type="Pfam" id="PF00658">
    <property type="entry name" value="MLLE"/>
    <property type="match status" value="1"/>
</dbReference>
<evidence type="ECO:0000313" key="10">
    <source>
        <dbReference type="Proteomes" id="UP000188268"/>
    </source>
</evidence>
<keyword evidence="10" id="KW-1185">Reference proteome</keyword>
<evidence type="ECO:0000259" key="8">
    <source>
        <dbReference type="PROSITE" id="PS51309"/>
    </source>
</evidence>
<sequence>MKRGSKSLVLNGLAFSSKLVSSWTKAGGTPIKPFSLIRPFSSKSSTKSAKEESFSPKSKRDSFILEHFRQRQLKGALKSNSTVVEKAREMEAVEKARVVSSFQELGLKAEIIEGLSEMGIWVPSEIQCVGIPALLDGKSVVFSSESGSGRTLAYLLPLIQGFQVARFISHQAKMKSATKIASDKSRTSENLPNDSIGMLVATPSETIQFIEEGSVVPDSIKYLVLDEMDTIFDHGFGSEIHKILSSLKKHASKGKDVALQTVLVTSPITKILAKQISPLMEHLEQNNAGKVAAMLLEMDQQEVFDLMESLDAIKIKIAEAMDSLDTS</sequence>
<evidence type="ECO:0000256" key="1">
    <source>
        <dbReference type="ARBA" id="ARBA00022741"/>
    </source>
</evidence>
<dbReference type="GO" id="GO:0005524">
    <property type="term" value="F:ATP binding"/>
    <property type="evidence" value="ECO:0007669"/>
    <property type="project" value="UniProtKB-KW"/>
</dbReference>
<keyword evidence="4" id="KW-0067">ATP-binding</keyword>
<dbReference type="Gramene" id="OMP01744">
    <property type="protein sequence ID" value="OMP01744"/>
    <property type="gene ID" value="CCACVL1_03018"/>
</dbReference>
<evidence type="ECO:0000259" key="7">
    <source>
        <dbReference type="PROSITE" id="PS51195"/>
    </source>
</evidence>
<dbReference type="OMA" id="PCEILQY"/>
<dbReference type="PROSITE" id="PS51309">
    <property type="entry name" value="PABC"/>
    <property type="match status" value="1"/>
</dbReference>
<dbReference type="OrthoDB" id="1191041at2759"/>
<keyword evidence="3" id="KW-0347">Helicase</keyword>
<dbReference type="SMART" id="SM00517">
    <property type="entry name" value="PolyA"/>
    <property type="match status" value="1"/>
</dbReference>
<dbReference type="InterPro" id="IPR002004">
    <property type="entry name" value="PABP_HYD_C"/>
</dbReference>
<evidence type="ECO:0000256" key="2">
    <source>
        <dbReference type="ARBA" id="ARBA00022801"/>
    </source>
</evidence>
<dbReference type="Pfam" id="PF00270">
    <property type="entry name" value="DEAD"/>
    <property type="match status" value="1"/>
</dbReference>
<dbReference type="InterPro" id="IPR011545">
    <property type="entry name" value="DEAD/DEAH_box_helicase_dom"/>
</dbReference>
<evidence type="ECO:0000256" key="3">
    <source>
        <dbReference type="ARBA" id="ARBA00022806"/>
    </source>
</evidence>
<reference evidence="9 10" key="1">
    <citation type="submission" date="2013-09" db="EMBL/GenBank/DDBJ databases">
        <title>Corchorus capsularis genome sequencing.</title>
        <authorList>
            <person name="Alam M."/>
            <person name="Haque M.S."/>
            <person name="Islam M.S."/>
            <person name="Emdad E.M."/>
            <person name="Islam M.M."/>
            <person name="Ahmed B."/>
            <person name="Halim A."/>
            <person name="Hossen Q.M.M."/>
            <person name="Hossain M.Z."/>
            <person name="Ahmed R."/>
            <person name="Khan M.M."/>
            <person name="Islam R."/>
            <person name="Rashid M.M."/>
            <person name="Khan S.A."/>
            <person name="Rahman M.S."/>
            <person name="Alam M."/>
        </authorList>
    </citation>
    <scope>NUCLEOTIDE SEQUENCE [LARGE SCALE GENOMIC DNA]</scope>
    <source>
        <strain evidence="10">cv. CVL-1</strain>
        <tissue evidence="9">Whole seedling</tissue>
    </source>
</reference>
<evidence type="ECO:0000256" key="4">
    <source>
        <dbReference type="ARBA" id="ARBA00022840"/>
    </source>
</evidence>
<feature type="domain" description="PABC" evidence="8">
    <location>
        <begin position="252"/>
        <end position="327"/>
    </location>
</feature>
<accession>A0A1R3K3T3</accession>
<dbReference type="Gene3D" id="3.40.50.300">
    <property type="entry name" value="P-loop containing nucleotide triphosphate hydrolases"/>
    <property type="match status" value="2"/>
</dbReference>
<feature type="domain" description="DEAD-box RNA helicase Q" evidence="7">
    <location>
        <begin position="100"/>
        <end position="128"/>
    </location>
</feature>
<dbReference type="InterPro" id="IPR027417">
    <property type="entry name" value="P-loop_NTPase"/>
</dbReference>
<dbReference type="InterPro" id="IPR014014">
    <property type="entry name" value="RNA_helicase_DEAD_Q_motif"/>
</dbReference>
<dbReference type="PROSITE" id="PS51195">
    <property type="entry name" value="Q_MOTIF"/>
    <property type="match status" value="1"/>
</dbReference>
<protein>
    <submittedName>
        <fullName evidence="9">Polyadenylate-binding protein/Hyperplastic disc protein</fullName>
    </submittedName>
</protein>
<dbReference type="Gene3D" id="1.10.1900.10">
    <property type="entry name" value="c-terminal domain of poly(a) binding protein"/>
    <property type="match status" value="1"/>
</dbReference>
<keyword evidence="1" id="KW-0547">Nucleotide-binding</keyword>
<organism evidence="9 10">
    <name type="scientific">Corchorus capsularis</name>
    <name type="common">Jute</name>
    <dbReference type="NCBI Taxonomy" id="210143"/>
    <lineage>
        <taxon>Eukaryota</taxon>
        <taxon>Viridiplantae</taxon>
        <taxon>Streptophyta</taxon>
        <taxon>Embryophyta</taxon>
        <taxon>Tracheophyta</taxon>
        <taxon>Spermatophyta</taxon>
        <taxon>Magnoliopsida</taxon>
        <taxon>eudicotyledons</taxon>
        <taxon>Gunneridae</taxon>
        <taxon>Pentapetalae</taxon>
        <taxon>rosids</taxon>
        <taxon>malvids</taxon>
        <taxon>Malvales</taxon>
        <taxon>Malvaceae</taxon>
        <taxon>Grewioideae</taxon>
        <taxon>Apeibeae</taxon>
        <taxon>Corchorus</taxon>
    </lineage>
</organism>
<dbReference type="InterPro" id="IPR014001">
    <property type="entry name" value="Helicase_ATP-bd"/>
</dbReference>
<dbReference type="SMART" id="SM00487">
    <property type="entry name" value="DEXDc"/>
    <property type="match status" value="1"/>
</dbReference>
<dbReference type="SUPFAM" id="SSF52540">
    <property type="entry name" value="P-loop containing nucleoside triphosphate hydrolases"/>
    <property type="match status" value="1"/>
</dbReference>
<evidence type="ECO:0000259" key="6">
    <source>
        <dbReference type="PROSITE" id="PS51192"/>
    </source>
</evidence>
<feature type="short sequence motif" description="Q motif" evidence="5">
    <location>
        <begin position="100"/>
        <end position="128"/>
    </location>
</feature>
<evidence type="ECO:0000313" key="9">
    <source>
        <dbReference type="EMBL" id="OMP01744.1"/>
    </source>
</evidence>
<dbReference type="GO" id="GO:0003724">
    <property type="term" value="F:RNA helicase activity"/>
    <property type="evidence" value="ECO:0007669"/>
    <property type="project" value="InterPro"/>
</dbReference>
<dbReference type="Proteomes" id="UP000188268">
    <property type="component" value="Unassembled WGS sequence"/>
</dbReference>